<evidence type="ECO:0000313" key="1">
    <source>
        <dbReference type="EMBL" id="KAL5110425.1"/>
    </source>
</evidence>
<name>A0ABR4QLZ7_9CEST</name>
<dbReference type="InterPro" id="IPR001372">
    <property type="entry name" value="Dynein_light_chain_typ-1/2"/>
</dbReference>
<proteinExistence type="predicted"/>
<protein>
    <submittedName>
        <fullName evidence="1">Dynein light chain 1 cytoplasmic</fullName>
    </submittedName>
</protein>
<sequence length="91" mass="10347">MGDKQILNIQSDMTNDRRQEMEQIVSHAVQTEGLDNIKGIARTVKGRCEDRFGGNWNCHVGTFFGSSFPYEAGTYFYAEIGNICVLVYKFQ</sequence>
<dbReference type="Pfam" id="PF01221">
    <property type="entry name" value="Dynein_light"/>
    <property type="match status" value="1"/>
</dbReference>
<organism evidence="1 2">
    <name type="scientific">Taenia crassiceps</name>
    <dbReference type="NCBI Taxonomy" id="6207"/>
    <lineage>
        <taxon>Eukaryota</taxon>
        <taxon>Metazoa</taxon>
        <taxon>Spiralia</taxon>
        <taxon>Lophotrochozoa</taxon>
        <taxon>Platyhelminthes</taxon>
        <taxon>Cestoda</taxon>
        <taxon>Eucestoda</taxon>
        <taxon>Cyclophyllidea</taxon>
        <taxon>Taeniidae</taxon>
        <taxon>Taenia</taxon>
    </lineage>
</organism>
<evidence type="ECO:0000313" key="2">
    <source>
        <dbReference type="Proteomes" id="UP001651158"/>
    </source>
</evidence>
<gene>
    <name evidence="1" type="ORF">TcWFU_005662</name>
</gene>
<reference evidence="1 2" key="1">
    <citation type="journal article" date="2022" name="Front. Cell. Infect. Microbiol.">
        <title>The Genomes of Two Strains of Taenia crassiceps the Animal Model for the Study of Human Cysticercosis.</title>
        <authorList>
            <person name="Bobes R.J."/>
            <person name="Estrada K."/>
            <person name="Rios-Valencia D.G."/>
            <person name="Calderon-Gallegos A."/>
            <person name="de la Torre P."/>
            <person name="Carrero J.C."/>
            <person name="Sanchez-Flores A."/>
            <person name="Laclette J.P."/>
        </authorList>
    </citation>
    <scope>NUCLEOTIDE SEQUENCE [LARGE SCALE GENOMIC DNA]</scope>
    <source>
        <strain evidence="1">WFUcys</strain>
    </source>
</reference>
<dbReference type="EMBL" id="JAKROA010000002">
    <property type="protein sequence ID" value="KAL5110425.1"/>
    <property type="molecule type" value="Genomic_DNA"/>
</dbReference>
<dbReference type="SUPFAM" id="SSF54648">
    <property type="entry name" value="DLC"/>
    <property type="match status" value="1"/>
</dbReference>
<dbReference type="SMART" id="SM01375">
    <property type="entry name" value="Dynein_light"/>
    <property type="match status" value="1"/>
</dbReference>
<dbReference type="Gene3D" id="3.30.740.10">
    <property type="entry name" value="Protein Inhibitor Of Neuronal Nitric Oxide Synthase"/>
    <property type="match status" value="1"/>
</dbReference>
<dbReference type="CDD" id="cd21450">
    <property type="entry name" value="DLC-like_DYNLL1-like"/>
    <property type="match status" value="1"/>
</dbReference>
<dbReference type="Proteomes" id="UP001651158">
    <property type="component" value="Unassembled WGS sequence"/>
</dbReference>
<comment type="caution">
    <text evidence="1">The sequence shown here is derived from an EMBL/GenBank/DDBJ whole genome shotgun (WGS) entry which is preliminary data.</text>
</comment>
<accession>A0ABR4QLZ7</accession>
<dbReference type="InterPro" id="IPR037177">
    <property type="entry name" value="DLC_sf"/>
</dbReference>
<keyword evidence="2" id="KW-1185">Reference proteome</keyword>